<gene>
    <name evidence="2" type="ORF">AWB78_08176</name>
</gene>
<dbReference type="AlphaFoldDB" id="A0A158EIJ5"/>
<organism evidence="2 3">
    <name type="scientific">Caballeronia calidae</name>
    <dbReference type="NCBI Taxonomy" id="1777139"/>
    <lineage>
        <taxon>Bacteria</taxon>
        <taxon>Pseudomonadati</taxon>
        <taxon>Pseudomonadota</taxon>
        <taxon>Betaproteobacteria</taxon>
        <taxon>Burkholderiales</taxon>
        <taxon>Burkholderiaceae</taxon>
        <taxon>Caballeronia</taxon>
    </lineage>
</organism>
<evidence type="ECO:0000313" key="3">
    <source>
        <dbReference type="Proteomes" id="UP000071859"/>
    </source>
</evidence>
<dbReference type="Proteomes" id="UP000071859">
    <property type="component" value="Unassembled WGS sequence"/>
</dbReference>
<dbReference type="Pfam" id="PF07906">
    <property type="entry name" value="Toxin_15"/>
    <property type="match status" value="1"/>
</dbReference>
<proteinExistence type="predicted"/>
<keyword evidence="3" id="KW-1185">Reference proteome</keyword>
<protein>
    <recommendedName>
        <fullName evidence="1">ShET2 enterotoxin N-terminal domain-containing protein</fullName>
    </recommendedName>
</protein>
<dbReference type="InterPro" id="IPR012927">
    <property type="entry name" value="Toxin_15_N"/>
</dbReference>
<name>A0A158EIJ5_9BURK</name>
<sequence length="343" mass="38277">MDYRLFTSQDGIDKLQLSEEKLKSFYNNSISSTFDQRDFGAWLKFAFEKAIPGKPYGALIETGGLPEGHSLAIKYKVKKEGDQLRYVVSAFDPNVTTTHSRTAGFRLEELTGKSVGHFFKAGLVEKRDKSGVVSIGMDSYIDEGCNKISLLMKKDDFFLPDNIVTDRGVVANRSKIADALQYSQIGKLGDVSEFIKKITSIRSLDSGVKHDLFHKKGMVGKALKSADMNCIIKFGELLKSAGCTPEDSFQFITLEPLMYKGDEPGPSWFSTQVIEMIKADPERLQSIGDLIDAAGITDKEMIKKMLLPENFREILKGAQSMPGYEEFVALLKRYSISDILENI</sequence>
<evidence type="ECO:0000259" key="1">
    <source>
        <dbReference type="Pfam" id="PF07906"/>
    </source>
</evidence>
<accession>A0A158EIJ5</accession>
<comment type="caution">
    <text evidence="2">The sequence shown here is derived from an EMBL/GenBank/DDBJ whole genome shotgun (WGS) entry which is preliminary data.</text>
</comment>
<evidence type="ECO:0000313" key="2">
    <source>
        <dbReference type="EMBL" id="SAL06658.1"/>
    </source>
</evidence>
<feature type="domain" description="ShET2 enterotoxin N-terminal" evidence="1">
    <location>
        <begin position="2"/>
        <end position="124"/>
    </location>
</feature>
<reference evidence="2" key="1">
    <citation type="submission" date="2016-01" db="EMBL/GenBank/DDBJ databases">
        <authorList>
            <person name="Peeters C."/>
        </authorList>
    </citation>
    <scope>NUCLEOTIDE SEQUENCE</scope>
    <source>
        <strain evidence="2">LMG 29321</strain>
    </source>
</reference>
<dbReference type="EMBL" id="FCOX02000126">
    <property type="protein sequence ID" value="SAL06658.1"/>
    <property type="molecule type" value="Genomic_DNA"/>
</dbReference>